<accession>A0ABQ6P6J3</accession>
<feature type="transmembrane region" description="Helical" evidence="6">
    <location>
        <begin position="402"/>
        <end position="424"/>
    </location>
</feature>
<evidence type="ECO:0000313" key="8">
    <source>
        <dbReference type="EMBL" id="GMM60199.1"/>
    </source>
</evidence>
<feature type="transmembrane region" description="Helical" evidence="6">
    <location>
        <begin position="198"/>
        <end position="222"/>
    </location>
</feature>
<feature type="transmembrane region" description="Helical" evidence="6">
    <location>
        <begin position="52"/>
        <end position="70"/>
    </location>
</feature>
<protein>
    <submittedName>
        <fullName evidence="8">Amino acid permease</fullName>
    </submittedName>
</protein>
<feature type="transmembrane region" description="Helical" evidence="6">
    <location>
        <begin position="243"/>
        <end position="264"/>
    </location>
</feature>
<evidence type="ECO:0000256" key="2">
    <source>
        <dbReference type="ARBA" id="ARBA00022448"/>
    </source>
</evidence>
<proteinExistence type="predicted"/>
<keyword evidence="9" id="KW-1185">Reference proteome</keyword>
<organism evidence="8 9">
    <name type="scientific">Novosphingobium pituita</name>
    <dbReference type="NCBI Taxonomy" id="3056842"/>
    <lineage>
        <taxon>Bacteria</taxon>
        <taxon>Pseudomonadati</taxon>
        <taxon>Pseudomonadota</taxon>
        <taxon>Alphaproteobacteria</taxon>
        <taxon>Sphingomonadales</taxon>
        <taxon>Sphingomonadaceae</taxon>
        <taxon>Novosphingobium</taxon>
    </lineage>
</organism>
<feature type="transmembrane region" description="Helical" evidence="6">
    <location>
        <begin position="361"/>
        <end position="381"/>
    </location>
</feature>
<dbReference type="InterPro" id="IPR004841">
    <property type="entry name" value="AA-permease/SLC12A_dom"/>
</dbReference>
<feature type="transmembrane region" description="Helical" evidence="6">
    <location>
        <begin position="284"/>
        <end position="309"/>
    </location>
</feature>
<keyword evidence="4 6" id="KW-1133">Transmembrane helix</keyword>
<comment type="subcellular location">
    <subcellularLocation>
        <location evidence="1">Membrane</location>
        <topology evidence="1">Multi-pass membrane protein</topology>
    </subcellularLocation>
</comment>
<comment type="caution">
    <text evidence="8">The sequence shown here is derived from an EMBL/GenBank/DDBJ whole genome shotgun (WGS) entry which is preliminary data.</text>
</comment>
<evidence type="ECO:0000259" key="7">
    <source>
        <dbReference type="Pfam" id="PF00324"/>
    </source>
</evidence>
<dbReference type="Gene3D" id="1.20.1740.10">
    <property type="entry name" value="Amino acid/polyamine transporter I"/>
    <property type="match status" value="1"/>
</dbReference>
<dbReference type="EMBL" id="BTFW01000001">
    <property type="protein sequence ID" value="GMM60199.1"/>
    <property type="molecule type" value="Genomic_DNA"/>
</dbReference>
<dbReference type="PIRSF" id="PIRSF006060">
    <property type="entry name" value="AA_transporter"/>
    <property type="match status" value="1"/>
</dbReference>
<dbReference type="Proteomes" id="UP001187221">
    <property type="component" value="Unassembled WGS sequence"/>
</dbReference>
<reference evidence="8 9" key="1">
    <citation type="submission" date="2023-06" db="EMBL/GenBank/DDBJ databases">
        <title>Draft genome sequence of Novosphingobium sp. strain IK01.</title>
        <authorList>
            <person name="Hatamoto M."/>
            <person name="Ikarashi T."/>
            <person name="Yamaguchi T."/>
        </authorList>
    </citation>
    <scope>NUCLEOTIDE SEQUENCE [LARGE SCALE GENOMIC DNA]</scope>
    <source>
        <strain evidence="8 9">IK01</strain>
    </source>
</reference>
<keyword evidence="3 6" id="KW-0812">Transmembrane</keyword>
<dbReference type="PROSITE" id="PS00218">
    <property type="entry name" value="AMINO_ACID_PERMEASE_1"/>
    <property type="match status" value="1"/>
</dbReference>
<evidence type="ECO:0000256" key="4">
    <source>
        <dbReference type="ARBA" id="ARBA00022989"/>
    </source>
</evidence>
<feature type="domain" description="Amino acid permease/ SLC12A" evidence="7">
    <location>
        <begin position="22"/>
        <end position="444"/>
    </location>
</feature>
<keyword evidence="5 6" id="KW-0472">Membrane</keyword>
<feature type="transmembrane region" description="Helical" evidence="6">
    <location>
        <begin position="158"/>
        <end position="178"/>
    </location>
</feature>
<evidence type="ECO:0000256" key="6">
    <source>
        <dbReference type="SAM" id="Phobius"/>
    </source>
</evidence>
<dbReference type="InterPro" id="IPR004840">
    <property type="entry name" value="Amino_acid_permease_CS"/>
</dbReference>
<keyword evidence="2" id="KW-0813">Transport</keyword>
<evidence type="ECO:0000256" key="3">
    <source>
        <dbReference type="ARBA" id="ARBA00022692"/>
    </source>
</evidence>
<dbReference type="RefSeq" id="WP_317974010.1">
    <property type="nucleotide sequence ID" value="NZ_BTFW01000001.1"/>
</dbReference>
<evidence type="ECO:0000313" key="9">
    <source>
        <dbReference type="Proteomes" id="UP001187221"/>
    </source>
</evidence>
<gene>
    <name evidence="8" type="ORF">NUTIK01_09760</name>
</gene>
<evidence type="ECO:0000256" key="5">
    <source>
        <dbReference type="ARBA" id="ARBA00023136"/>
    </source>
</evidence>
<dbReference type="PANTHER" id="PTHR43495:SF5">
    <property type="entry name" value="GAMMA-AMINOBUTYRIC ACID PERMEASE"/>
    <property type="match status" value="1"/>
</dbReference>
<dbReference type="PANTHER" id="PTHR43495">
    <property type="entry name" value="GABA PERMEASE"/>
    <property type="match status" value="1"/>
</dbReference>
<feature type="transmembrane region" description="Helical" evidence="6">
    <location>
        <begin position="23"/>
        <end position="46"/>
    </location>
</feature>
<feature type="transmembrane region" description="Helical" evidence="6">
    <location>
        <begin position="82"/>
        <end position="105"/>
    </location>
</feature>
<feature type="transmembrane region" description="Helical" evidence="6">
    <location>
        <begin position="336"/>
        <end position="355"/>
    </location>
</feature>
<sequence>MAPPPPPSADSGALAHSLKPRHVTMISIGGIIGAGIFVGSSAAIHIAGPAVMLTYALCGTLVFVIMRMLGEMAMARPGVGSFTGYAALGLGPWAGFSTAWLYYYFWVITIAVEAIAGAQMLTPFIPLPMWALAALLIGTMTMVNLLSVKTYGEFEFWFASLKVLTILGFMALGLGYLFGFGPGLARIAATFSAHGGAFPTGIGTVFTAIPVVIFSMMGSEVATIAAVETADPARNIVRAARTVTLRIMVFYLGSISVILAILPWDQVVSGQSPFVAALSLIKVPGAQAIIGAVIFTAIISCLNSAIYVTSRMLFEMAHRGDAPAAFGRVSARQVPALGIVLSGVAGFVVVLTSIISPDGVFTFLLQSSGATILSVYLLISLSQIALRRRIETTGERLSVKVWAFPAVSYAAVGGIMAVLVMMALMPDQRLQVVLSLGVFVACLAAHGLRRRAHREGSPRLRAHL</sequence>
<feature type="transmembrane region" description="Helical" evidence="6">
    <location>
        <begin position="430"/>
        <end position="448"/>
    </location>
</feature>
<evidence type="ECO:0000256" key="1">
    <source>
        <dbReference type="ARBA" id="ARBA00004141"/>
    </source>
</evidence>
<name>A0ABQ6P6J3_9SPHN</name>
<dbReference type="Pfam" id="PF00324">
    <property type="entry name" value="AA_permease"/>
    <property type="match status" value="1"/>
</dbReference>
<feature type="transmembrane region" description="Helical" evidence="6">
    <location>
        <begin position="125"/>
        <end position="146"/>
    </location>
</feature>